<dbReference type="PRINTS" id="PR01438">
    <property type="entry name" value="UNVRSLSTRESS"/>
</dbReference>
<feature type="domain" description="UspA" evidence="2">
    <location>
        <begin position="1"/>
        <end position="146"/>
    </location>
</feature>
<proteinExistence type="inferred from homology"/>
<dbReference type="InterPro" id="IPR006015">
    <property type="entry name" value="Universal_stress_UspA"/>
</dbReference>
<dbReference type="EMBL" id="JAZHYP010000001">
    <property type="protein sequence ID" value="MEN3322150.1"/>
    <property type="molecule type" value="Genomic_DNA"/>
</dbReference>
<organism evidence="3 4">
    <name type="scientific">Mariniflexile soesokkakense</name>
    <dbReference type="NCBI Taxonomy" id="1343160"/>
    <lineage>
        <taxon>Bacteria</taxon>
        <taxon>Pseudomonadati</taxon>
        <taxon>Bacteroidota</taxon>
        <taxon>Flavobacteriia</taxon>
        <taxon>Flavobacteriales</taxon>
        <taxon>Flavobacteriaceae</taxon>
        <taxon>Mariniflexile</taxon>
    </lineage>
</organism>
<dbReference type="SUPFAM" id="SSF52402">
    <property type="entry name" value="Adenine nucleotide alpha hydrolases-like"/>
    <property type="match status" value="2"/>
</dbReference>
<reference evidence="3 4" key="1">
    <citation type="submission" date="2024-01" db="EMBL/GenBank/DDBJ databases">
        <title>Mariniflexile litorale sp. nov., isolated from the shallow sediments of the Sea of Japan.</title>
        <authorList>
            <person name="Romanenko L."/>
            <person name="Bystritskaya E."/>
            <person name="Isaeva M."/>
        </authorList>
    </citation>
    <scope>NUCLEOTIDE SEQUENCE [LARGE SCALE GENOMIC DNA]</scope>
    <source>
        <strain evidence="3 4">KCTC 32427</strain>
    </source>
</reference>
<dbReference type="Pfam" id="PF00582">
    <property type="entry name" value="Usp"/>
    <property type="match status" value="1"/>
</dbReference>
<dbReference type="PANTHER" id="PTHR46268:SF22">
    <property type="entry name" value="SENSOR PROTEIN KDPD-RELATED"/>
    <property type="match status" value="1"/>
</dbReference>
<dbReference type="CDD" id="cd00293">
    <property type="entry name" value="USP-like"/>
    <property type="match status" value="1"/>
</dbReference>
<dbReference type="Proteomes" id="UP001416393">
    <property type="component" value="Unassembled WGS sequence"/>
</dbReference>
<evidence type="ECO:0000259" key="2">
    <source>
        <dbReference type="Pfam" id="PF00582"/>
    </source>
</evidence>
<dbReference type="InterPro" id="IPR006016">
    <property type="entry name" value="UspA"/>
</dbReference>
<evidence type="ECO:0000256" key="1">
    <source>
        <dbReference type="ARBA" id="ARBA00008791"/>
    </source>
</evidence>
<comment type="similarity">
    <text evidence="1">Belongs to the universal stress protein A family.</text>
</comment>
<dbReference type="Gene3D" id="3.40.50.12370">
    <property type="match status" value="1"/>
</dbReference>
<protein>
    <submittedName>
        <fullName evidence="3">Universal stress protein</fullName>
    </submittedName>
</protein>
<evidence type="ECO:0000313" key="4">
    <source>
        <dbReference type="Proteomes" id="UP001416393"/>
    </source>
</evidence>
<comment type="caution">
    <text evidence="3">The sequence shown here is derived from an EMBL/GenBank/DDBJ whole genome shotgun (WGS) entry which is preliminary data.</text>
</comment>
<accession>A0ABV0A8H7</accession>
<keyword evidence="4" id="KW-1185">Reference proteome</keyword>
<evidence type="ECO:0000313" key="3">
    <source>
        <dbReference type="EMBL" id="MEN3322150.1"/>
    </source>
</evidence>
<name>A0ABV0A8H7_9FLAO</name>
<dbReference type="RefSeq" id="WP_346239692.1">
    <property type="nucleotide sequence ID" value="NZ_JAZHYP010000001.1"/>
</dbReference>
<gene>
    <name evidence="3" type="ORF">VP395_00290</name>
</gene>
<sequence length="282" mass="32323">MKKILLPTDFSDNSWNAIKYALSFFKESVCHFYLIHTYTPVVYQIEYMEVSTAQFGLLDAMKETAKKGLEKVQMQIDEEFKNSKHSFTQLACFNTLTAEISEQTSKNDVDYVVMGTKGATGAVGILFGSNTMHAIKNAKCAVLAVPSDFTFEKPTEVLFPSDYQVEFQEQHVKPILDVATMFHSRVNILNASFGYDLSDYQESNKKLLETYFNKITHLFHSISNQTVEEAIAKFQLKHRINLLVMINNKHSFFENLFFRSTINHIGFHLNIPFLVIPSKILK</sequence>
<dbReference type="PANTHER" id="PTHR46268">
    <property type="entry name" value="STRESS RESPONSE PROTEIN NHAX"/>
    <property type="match status" value="1"/>
</dbReference>